<proteinExistence type="predicted"/>
<gene>
    <name evidence="1" type="ORF">PSA21_255</name>
</gene>
<protein>
    <submittedName>
        <fullName evidence="1">Uncharacterized protein</fullName>
    </submittedName>
</protein>
<evidence type="ECO:0000313" key="2">
    <source>
        <dbReference type="Proteomes" id="UP000294134"/>
    </source>
</evidence>
<name>A0A481W4R9_9CAUD</name>
<evidence type="ECO:0000313" key="1">
    <source>
        <dbReference type="EMBL" id="QBJ02781.1"/>
    </source>
</evidence>
<dbReference type="EMBL" id="MK552327">
    <property type="protein sequence ID" value="QBJ02781.1"/>
    <property type="molecule type" value="Genomic_DNA"/>
</dbReference>
<reference evidence="1 2" key="1">
    <citation type="submission" date="2019-02" db="EMBL/GenBank/DDBJ databases">
        <authorList>
            <person name="Frampton R.A."/>
            <person name="Wojtus J.K."/>
            <person name="Fineran P.C."/>
            <person name="Hendrickson H.L."/>
        </authorList>
    </citation>
    <scope>NUCLEOTIDE SEQUENCE [LARGE SCALE GENOMIC DNA]</scope>
</reference>
<sequence>MSKKYLLGDLHKKQRMLDRRSPGIVKIFVKHVAQKLYAWDVVINDNKSEFDPIVLEGRFPLTRIYGNVYHAYFDVPRGDQVELIVHWNGGHVMLACPGRPWNVYCQVGNDGPA</sequence>
<dbReference type="Proteomes" id="UP000294134">
    <property type="component" value="Segment"/>
</dbReference>
<keyword evidence="2" id="KW-1185">Reference proteome</keyword>
<organism evidence="1 2">
    <name type="scientific">Pseudomonas phage Psa21</name>
    <dbReference type="NCBI Taxonomy" id="2530023"/>
    <lineage>
        <taxon>Viruses</taxon>
        <taxon>Duplodnaviria</taxon>
        <taxon>Heunggongvirae</taxon>
        <taxon>Uroviricota</taxon>
        <taxon>Caudoviricetes</taxon>
        <taxon>Chimalliviridae</taxon>
        <taxon>Tepukevirus</taxon>
        <taxon>Tepukevirus Psa21</taxon>
    </lineage>
</organism>
<accession>A0A481W4R9</accession>